<name>A0A495XPP3_9PSEU</name>
<evidence type="ECO:0000313" key="2">
    <source>
        <dbReference type="Proteomes" id="UP000272729"/>
    </source>
</evidence>
<dbReference type="Proteomes" id="UP000272729">
    <property type="component" value="Unassembled WGS sequence"/>
</dbReference>
<evidence type="ECO:0000313" key="1">
    <source>
        <dbReference type="EMBL" id="RKT74846.1"/>
    </source>
</evidence>
<comment type="caution">
    <text evidence="1">The sequence shown here is derived from an EMBL/GenBank/DDBJ whole genome shotgun (WGS) entry which is preliminary data.</text>
</comment>
<dbReference type="AlphaFoldDB" id="A0A495XPP3"/>
<keyword evidence="2" id="KW-1185">Reference proteome</keyword>
<gene>
    <name evidence="1" type="ORF">DFJ66_8220</name>
</gene>
<accession>A0A495XPP3</accession>
<dbReference type="RefSeq" id="WP_246030124.1">
    <property type="nucleotide sequence ID" value="NZ_JBIUBA010000025.1"/>
</dbReference>
<reference evidence="1 2" key="1">
    <citation type="submission" date="2018-10" db="EMBL/GenBank/DDBJ databases">
        <title>Sequencing the genomes of 1000 actinobacteria strains.</title>
        <authorList>
            <person name="Klenk H.-P."/>
        </authorList>
    </citation>
    <scope>NUCLEOTIDE SEQUENCE [LARGE SCALE GENOMIC DNA]</scope>
    <source>
        <strain evidence="1 2">DSM 43911</strain>
    </source>
</reference>
<proteinExistence type="predicted"/>
<protein>
    <submittedName>
        <fullName evidence="1">Uncharacterized protein</fullName>
    </submittedName>
</protein>
<dbReference type="EMBL" id="RBXR01000001">
    <property type="protein sequence ID" value="RKT74846.1"/>
    <property type="molecule type" value="Genomic_DNA"/>
</dbReference>
<organism evidence="1 2">
    <name type="scientific">Saccharothrix variisporea</name>
    <dbReference type="NCBI Taxonomy" id="543527"/>
    <lineage>
        <taxon>Bacteria</taxon>
        <taxon>Bacillati</taxon>
        <taxon>Actinomycetota</taxon>
        <taxon>Actinomycetes</taxon>
        <taxon>Pseudonocardiales</taxon>
        <taxon>Pseudonocardiaceae</taxon>
        <taxon>Saccharothrix</taxon>
    </lineage>
</organism>
<sequence length="94" mass="10082">MSSDQDPVVDAEIVGDEAVGAEPPVGDYTAGGVPTFDHVRDRIEARFATSVGAGEVAEAVPGARAVEDEFEARRRAGLDKLEEIRRSLRADTER</sequence>